<keyword evidence="3" id="KW-1185">Reference proteome</keyword>
<dbReference type="SUPFAM" id="SSF50475">
    <property type="entry name" value="FMN-binding split barrel"/>
    <property type="match status" value="1"/>
</dbReference>
<gene>
    <name evidence="2" type="ORF">ET989_05025</name>
</gene>
<dbReference type="Pfam" id="PF01613">
    <property type="entry name" value="Flavin_Reduct"/>
    <property type="match status" value="1"/>
</dbReference>
<dbReference type="GO" id="GO:0010181">
    <property type="term" value="F:FMN binding"/>
    <property type="evidence" value="ECO:0007669"/>
    <property type="project" value="InterPro"/>
</dbReference>
<evidence type="ECO:0000313" key="2">
    <source>
        <dbReference type="EMBL" id="TBT86672.1"/>
    </source>
</evidence>
<protein>
    <submittedName>
        <fullName evidence="2">Flavin reductase</fullName>
    </submittedName>
</protein>
<evidence type="ECO:0000259" key="1">
    <source>
        <dbReference type="SMART" id="SM00903"/>
    </source>
</evidence>
<comment type="caution">
    <text evidence="2">The sequence shown here is derived from an EMBL/GenBank/DDBJ whole genome shotgun (WGS) entry which is preliminary data.</text>
</comment>
<name>A0A4Q9KG95_9ACTN</name>
<feature type="domain" description="Flavin reductase like" evidence="1">
    <location>
        <begin position="23"/>
        <end position="163"/>
    </location>
</feature>
<reference evidence="2 3" key="1">
    <citation type="submission" date="2019-01" db="EMBL/GenBank/DDBJ databases">
        <title>Lactibacter flavus gen. nov., sp. nov., a novel bacterium of the family Propionibacteriaceae isolated from raw milk and dairy products.</title>
        <authorList>
            <person name="Huptas C."/>
            <person name="Wenning M."/>
            <person name="Breitenwieser F."/>
            <person name="Doll E."/>
            <person name="Von Neubeck M."/>
            <person name="Busse H.-J."/>
            <person name="Scherer S."/>
        </authorList>
    </citation>
    <scope>NUCLEOTIDE SEQUENCE [LARGE SCALE GENOMIC DNA]</scope>
    <source>
        <strain evidence="2 3">KCTC 33808</strain>
    </source>
</reference>
<dbReference type="OrthoDB" id="3394673at2"/>
<proteinExistence type="predicted"/>
<sequence length="166" mass="17817">MTIHSAHPFETPAEQRDAARRLRGRLSASVTLWLAGTGARRVGLTVTSLLVALGEDARVVGLIDPDSDLADALEDRFTVVLLQEGDRGLAEAFAGLAPAPGGLFRAGFDDTDWGPVLPGRSWAGVRLESTRELGWSREVVGVIEHVHLVEGTPLVRERGRYRAAGS</sequence>
<dbReference type="AlphaFoldDB" id="A0A4Q9KG95"/>
<dbReference type="GO" id="GO:0016646">
    <property type="term" value="F:oxidoreductase activity, acting on the CH-NH group of donors, NAD or NADP as acceptor"/>
    <property type="evidence" value="ECO:0007669"/>
    <property type="project" value="UniProtKB-ARBA"/>
</dbReference>
<dbReference type="InterPro" id="IPR002563">
    <property type="entry name" value="Flavin_Rdtase-like_dom"/>
</dbReference>
<evidence type="ECO:0000313" key="3">
    <source>
        <dbReference type="Proteomes" id="UP000292373"/>
    </source>
</evidence>
<dbReference type="RefSeq" id="WP_131167455.1">
    <property type="nucleotide sequence ID" value="NZ_SDMQ01000003.1"/>
</dbReference>
<accession>A0A4Q9KG95</accession>
<dbReference type="Gene3D" id="2.30.110.10">
    <property type="entry name" value="Electron Transport, Fmn-binding Protein, Chain A"/>
    <property type="match status" value="1"/>
</dbReference>
<dbReference type="InterPro" id="IPR012349">
    <property type="entry name" value="Split_barrel_FMN-bd"/>
</dbReference>
<dbReference type="EMBL" id="SDMQ01000003">
    <property type="protein sequence ID" value="TBT86672.1"/>
    <property type="molecule type" value="Genomic_DNA"/>
</dbReference>
<dbReference type="SMART" id="SM00903">
    <property type="entry name" value="Flavin_Reduct"/>
    <property type="match status" value="1"/>
</dbReference>
<dbReference type="Proteomes" id="UP000292373">
    <property type="component" value="Unassembled WGS sequence"/>
</dbReference>
<organism evidence="2 3">
    <name type="scientific">Propioniciclava sinopodophylli</name>
    <dbReference type="NCBI Taxonomy" id="1837344"/>
    <lineage>
        <taxon>Bacteria</taxon>
        <taxon>Bacillati</taxon>
        <taxon>Actinomycetota</taxon>
        <taxon>Actinomycetes</taxon>
        <taxon>Propionibacteriales</taxon>
        <taxon>Propionibacteriaceae</taxon>
        <taxon>Propioniciclava</taxon>
    </lineage>
</organism>